<name>A0A2R3IWR5_9PSED</name>
<accession>A0A2R3IWR5</accession>
<dbReference type="Proteomes" id="UP000238390">
    <property type="component" value="Chromosome"/>
</dbReference>
<gene>
    <name evidence="1" type="ORF">CSB93_1125</name>
</gene>
<sequence length="53" mass="6220">MLLELERLSNGIFPKEMYEITYLLHFPTRASTKPAFCGSPARRYCRRISLSVR</sequence>
<reference evidence="1 2" key="1">
    <citation type="submission" date="2018-02" db="EMBL/GenBank/DDBJ databases">
        <title>FDA/CDC Antimicrobial Resistant Isolate Bank Genome Sequencing.</title>
        <authorList>
            <person name="Benahmed F.H."/>
            <person name="Lutgring J.D."/>
            <person name="Yoo B."/>
            <person name="Machado M."/>
            <person name="Brown A."/>
            <person name="McAllister G."/>
            <person name="Perry A."/>
            <person name="Halpin A.L."/>
            <person name="Vavikolanu K."/>
            <person name="Ott S."/>
            <person name="Zhao X."/>
            <person name="Tallon L.J."/>
            <person name="Sadzewicz L."/>
            <person name="Aluvathingal J."/>
            <person name="Nadendla S."/>
            <person name="Voskania-kordi A."/>
            <person name="Simonyan V."/>
            <person name="Patel J."/>
            <person name="Shawar R.M."/>
        </authorList>
    </citation>
    <scope>NUCLEOTIDE SEQUENCE [LARGE SCALE GENOMIC DNA]</scope>
    <source>
        <strain evidence="1 2">AR_0356</strain>
    </source>
</reference>
<protein>
    <submittedName>
        <fullName evidence="1">Uncharacterized protein</fullName>
    </submittedName>
</protein>
<evidence type="ECO:0000313" key="2">
    <source>
        <dbReference type="Proteomes" id="UP000238390"/>
    </source>
</evidence>
<dbReference type="EMBL" id="CP027169">
    <property type="protein sequence ID" value="AVK06371.1"/>
    <property type="molecule type" value="Genomic_DNA"/>
</dbReference>
<keyword evidence="2" id="KW-1185">Reference proteome</keyword>
<proteinExistence type="predicted"/>
<organism evidence="1 2">
    <name type="scientific">Pseudomonas paraeruginosa</name>
    <dbReference type="NCBI Taxonomy" id="2994495"/>
    <lineage>
        <taxon>Bacteria</taxon>
        <taxon>Pseudomonadati</taxon>
        <taxon>Pseudomonadota</taxon>
        <taxon>Gammaproteobacteria</taxon>
        <taxon>Pseudomonadales</taxon>
        <taxon>Pseudomonadaceae</taxon>
        <taxon>Pseudomonas</taxon>
    </lineage>
</organism>
<dbReference type="AlphaFoldDB" id="A0A2R3IWR5"/>
<evidence type="ECO:0000313" key="1">
    <source>
        <dbReference type="EMBL" id="AVK06371.1"/>
    </source>
</evidence>